<dbReference type="InterPro" id="IPR017441">
    <property type="entry name" value="Protein_kinase_ATP_BS"/>
</dbReference>
<keyword evidence="1" id="KW-0547">Nucleotide-binding</keyword>
<gene>
    <name evidence="3" type="ORF">MiSe_42610</name>
</gene>
<dbReference type="InterPro" id="IPR011009">
    <property type="entry name" value="Kinase-like_dom_sf"/>
</dbReference>
<organism evidence="3 4">
    <name type="scientific">Microseira wollei NIES-4236</name>
    <dbReference type="NCBI Taxonomy" id="2530354"/>
    <lineage>
        <taxon>Bacteria</taxon>
        <taxon>Bacillati</taxon>
        <taxon>Cyanobacteriota</taxon>
        <taxon>Cyanophyceae</taxon>
        <taxon>Oscillatoriophycideae</taxon>
        <taxon>Aerosakkonematales</taxon>
        <taxon>Aerosakkonemataceae</taxon>
        <taxon>Microseira</taxon>
    </lineage>
</organism>
<dbReference type="Gene3D" id="3.30.200.20">
    <property type="entry name" value="Phosphorylase Kinase, domain 1"/>
    <property type="match status" value="1"/>
</dbReference>
<dbReference type="PROSITE" id="PS00107">
    <property type="entry name" value="PROTEIN_KINASE_ATP"/>
    <property type="match status" value="1"/>
</dbReference>
<feature type="binding site" evidence="1">
    <location>
        <position position="42"/>
    </location>
    <ligand>
        <name>ATP</name>
        <dbReference type="ChEBI" id="CHEBI:30616"/>
    </ligand>
</feature>
<name>A0AAV3XJ50_9CYAN</name>
<evidence type="ECO:0000259" key="2">
    <source>
        <dbReference type="PROSITE" id="PS50011"/>
    </source>
</evidence>
<comment type="caution">
    <text evidence="3">The sequence shown here is derived from an EMBL/GenBank/DDBJ whole genome shotgun (WGS) entry which is preliminary data.</text>
</comment>
<dbReference type="AlphaFoldDB" id="A0AAV3XJ50"/>
<proteinExistence type="predicted"/>
<dbReference type="GO" id="GO:0005524">
    <property type="term" value="F:ATP binding"/>
    <property type="evidence" value="ECO:0007669"/>
    <property type="project" value="UniProtKB-UniRule"/>
</dbReference>
<feature type="domain" description="Protein kinase" evidence="2">
    <location>
        <begin position="14"/>
        <end position="50"/>
    </location>
</feature>
<dbReference type="GO" id="GO:0004674">
    <property type="term" value="F:protein serine/threonine kinase activity"/>
    <property type="evidence" value="ECO:0007669"/>
    <property type="project" value="UniProtKB-KW"/>
</dbReference>
<keyword evidence="1" id="KW-0067">ATP-binding</keyword>
<evidence type="ECO:0000256" key="1">
    <source>
        <dbReference type="PROSITE-ProRule" id="PRU10141"/>
    </source>
</evidence>
<dbReference type="Proteomes" id="UP001050975">
    <property type="component" value="Unassembled WGS sequence"/>
</dbReference>
<dbReference type="EMBL" id="BLAY01000067">
    <property type="protein sequence ID" value="GET39492.1"/>
    <property type="molecule type" value="Genomic_DNA"/>
</dbReference>
<dbReference type="PROSITE" id="PS50011">
    <property type="entry name" value="PROTEIN_KINASE_DOM"/>
    <property type="match status" value="1"/>
</dbReference>
<keyword evidence="3" id="KW-0418">Kinase</keyword>
<reference evidence="3" key="1">
    <citation type="submission" date="2019-10" db="EMBL/GenBank/DDBJ databases">
        <title>Draft genome sequece of Microseira wollei NIES-4236.</title>
        <authorList>
            <person name="Yamaguchi H."/>
            <person name="Suzuki S."/>
            <person name="Kawachi M."/>
        </authorList>
    </citation>
    <scope>NUCLEOTIDE SEQUENCE</scope>
    <source>
        <strain evidence="3">NIES-4236</strain>
    </source>
</reference>
<keyword evidence="3" id="KW-0808">Transferase</keyword>
<protein>
    <submittedName>
        <fullName evidence="3">Serine/Threonine protein kinase</fullName>
    </submittedName>
</protein>
<sequence length="50" mass="5650">MVWVAGKRLYGDRYTIERKLGEGGFGITYLAKKHNGKRVVIKTLKGKAKI</sequence>
<keyword evidence="4" id="KW-1185">Reference proteome</keyword>
<dbReference type="SUPFAM" id="SSF56112">
    <property type="entry name" value="Protein kinase-like (PK-like)"/>
    <property type="match status" value="1"/>
</dbReference>
<evidence type="ECO:0000313" key="3">
    <source>
        <dbReference type="EMBL" id="GET39492.1"/>
    </source>
</evidence>
<keyword evidence="3" id="KW-0723">Serine/threonine-protein kinase</keyword>
<dbReference type="InterPro" id="IPR000719">
    <property type="entry name" value="Prot_kinase_dom"/>
</dbReference>
<accession>A0AAV3XJ50</accession>
<evidence type="ECO:0000313" key="4">
    <source>
        <dbReference type="Proteomes" id="UP001050975"/>
    </source>
</evidence>